<evidence type="ECO:0000313" key="2">
    <source>
        <dbReference type="Proteomes" id="UP000324800"/>
    </source>
</evidence>
<name>A0A5J4WQN4_9EUKA</name>
<accession>A0A5J4WQN4</accession>
<sequence length="88" mass="10293">MMMNNNLLHHLHHHLNLAVPIQKTNPIPNKEDLSEENTLEIAFEVEEEEEQIEIKRSEFQEDSLGNGVYGRKKKICGNKQKKVRNICK</sequence>
<evidence type="ECO:0000313" key="1">
    <source>
        <dbReference type="EMBL" id="KAA6396745.1"/>
    </source>
</evidence>
<comment type="caution">
    <text evidence="1">The sequence shown here is derived from an EMBL/GenBank/DDBJ whole genome shotgun (WGS) entry which is preliminary data.</text>
</comment>
<organism evidence="1 2">
    <name type="scientific">Streblomastix strix</name>
    <dbReference type="NCBI Taxonomy" id="222440"/>
    <lineage>
        <taxon>Eukaryota</taxon>
        <taxon>Metamonada</taxon>
        <taxon>Preaxostyla</taxon>
        <taxon>Oxymonadida</taxon>
        <taxon>Streblomastigidae</taxon>
        <taxon>Streblomastix</taxon>
    </lineage>
</organism>
<gene>
    <name evidence="1" type="ORF">EZS28_007730</name>
</gene>
<protein>
    <submittedName>
        <fullName evidence="1">Uncharacterized protein</fullName>
    </submittedName>
</protein>
<dbReference type="AlphaFoldDB" id="A0A5J4WQN4"/>
<dbReference type="EMBL" id="SNRW01001351">
    <property type="protein sequence ID" value="KAA6396745.1"/>
    <property type="molecule type" value="Genomic_DNA"/>
</dbReference>
<dbReference type="Proteomes" id="UP000324800">
    <property type="component" value="Unassembled WGS sequence"/>
</dbReference>
<reference evidence="1 2" key="1">
    <citation type="submission" date="2019-03" db="EMBL/GenBank/DDBJ databases">
        <title>Single cell metagenomics reveals metabolic interactions within the superorganism composed of flagellate Streblomastix strix and complex community of Bacteroidetes bacteria on its surface.</title>
        <authorList>
            <person name="Treitli S.C."/>
            <person name="Kolisko M."/>
            <person name="Husnik F."/>
            <person name="Keeling P."/>
            <person name="Hampl V."/>
        </authorList>
    </citation>
    <scope>NUCLEOTIDE SEQUENCE [LARGE SCALE GENOMIC DNA]</scope>
    <source>
        <strain evidence="1">ST1C</strain>
    </source>
</reference>
<proteinExistence type="predicted"/>